<sequence>MSQNIDKVRKALVGTWKLCSYVSRPSGQYGSVGYPMGKDVEGYIIYSSDGFMSAQLMTPGSVKYSSEDFLNPKQDEAADAARHYLAYSGPYELLEHEGKLVVKHHMDISVVPNWAGHHQLRFCDWRGDELTLGPLEPWLLNIQGERVDQFLTWKKVVPQ</sequence>
<evidence type="ECO:0000313" key="3">
    <source>
        <dbReference type="Proteomes" id="UP001149074"/>
    </source>
</evidence>
<dbReference type="AlphaFoldDB" id="A0A9W9FGW3"/>
<evidence type="ECO:0000259" key="1">
    <source>
        <dbReference type="Pfam" id="PF13924"/>
    </source>
</evidence>
<evidence type="ECO:0000313" key="2">
    <source>
        <dbReference type="EMBL" id="KAJ5099948.1"/>
    </source>
</evidence>
<dbReference type="RefSeq" id="XP_056475601.1">
    <property type="nucleotide sequence ID" value="XM_056619442.1"/>
</dbReference>
<dbReference type="InterPro" id="IPR024311">
    <property type="entry name" value="Lipocalin-like"/>
</dbReference>
<proteinExistence type="predicted"/>
<feature type="domain" description="Lipocalin-like" evidence="1">
    <location>
        <begin position="13"/>
        <end position="156"/>
    </location>
</feature>
<dbReference type="Proteomes" id="UP001149074">
    <property type="component" value="Unassembled WGS sequence"/>
</dbReference>
<organism evidence="2 3">
    <name type="scientific">Penicillium argentinense</name>
    <dbReference type="NCBI Taxonomy" id="1131581"/>
    <lineage>
        <taxon>Eukaryota</taxon>
        <taxon>Fungi</taxon>
        <taxon>Dikarya</taxon>
        <taxon>Ascomycota</taxon>
        <taxon>Pezizomycotina</taxon>
        <taxon>Eurotiomycetes</taxon>
        <taxon>Eurotiomycetidae</taxon>
        <taxon>Eurotiales</taxon>
        <taxon>Aspergillaceae</taxon>
        <taxon>Penicillium</taxon>
    </lineage>
</organism>
<gene>
    <name evidence="2" type="ORF">N7532_006949</name>
</gene>
<reference evidence="2" key="2">
    <citation type="journal article" date="2023" name="IMA Fungus">
        <title>Comparative genomic study of the Penicillium genus elucidates a diverse pangenome and 15 lateral gene transfer events.</title>
        <authorList>
            <person name="Petersen C."/>
            <person name="Sorensen T."/>
            <person name="Nielsen M.R."/>
            <person name="Sondergaard T.E."/>
            <person name="Sorensen J.L."/>
            <person name="Fitzpatrick D.A."/>
            <person name="Frisvad J.C."/>
            <person name="Nielsen K.L."/>
        </authorList>
    </citation>
    <scope>NUCLEOTIDE SEQUENCE</scope>
    <source>
        <strain evidence="2">IBT 30761</strain>
    </source>
</reference>
<dbReference type="Pfam" id="PF13924">
    <property type="entry name" value="Lipocalin_5"/>
    <property type="match status" value="1"/>
</dbReference>
<dbReference type="EMBL" id="JAPQKI010000005">
    <property type="protein sequence ID" value="KAJ5099948.1"/>
    <property type="molecule type" value="Genomic_DNA"/>
</dbReference>
<accession>A0A9W9FGW3</accession>
<protein>
    <recommendedName>
        <fullName evidence="1">Lipocalin-like domain-containing protein</fullName>
    </recommendedName>
</protein>
<reference evidence="2" key="1">
    <citation type="submission" date="2022-11" db="EMBL/GenBank/DDBJ databases">
        <authorList>
            <person name="Petersen C."/>
        </authorList>
    </citation>
    <scope>NUCLEOTIDE SEQUENCE</scope>
    <source>
        <strain evidence="2">IBT 30761</strain>
    </source>
</reference>
<dbReference type="GeneID" id="81358421"/>
<name>A0A9W9FGW3_9EURO</name>
<dbReference type="OrthoDB" id="3904217at2759"/>
<comment type="caution">
    <text evidence="2">The sequence shown here is derived from an EMBL/GenBank/DDBJ whole genome shotgun (WGS) entry which is preliminary data.</text>
</comment>
<keyword evidence="3" id="KW-1185">Reference proteome</keyword>